<gene>
    <name evidence="1" type="ORF">ALECFALPRED_001326</name>
</gene>
<evidence type="ECO:0000313" key="1">
    <source>
        <dbReference type="EMBL" id="CAF9919868.1"/>
    </source>
</evidence>
<reference evidence="1" key="1">
    <citation type="submission" date="2021-03" db="EMBL/GenBank/DDBJ databases">
        <authorList>
            <person name="Tagirdzhanova G."/>
        </authorList>
    </citation>
    <scope>NUCLEOTIDE SEQUENCE</scope>
</reference>
<dbReference type="EMBL" id="CAJPDR010000129">
    <property type="protein sequence ID" value="CAF9919868.1"/>
    <property type="molecule type" value="Genomic_DNA"/>
</dbReference>
<accession>A0A8H3IID0</accession>
<evidence type="ECO:0000313" key="2">
    <source>
        <dbReference type="Proteomes" id="UP000664203"/>
    </source>
</evidence>
<dbReference type="OrthoDB" id="5428787at2759"/>
<name>A0A8H3IID0_9LECA</name>
<keyword evidence="2" id="KW-1185">Reference proteome</keyword>
<protein>
    <recommendedName>
        <fullName evidence="3">Apple domain-containing protein</fullName>
    </recommendedName>
</protein>
<comment type="caution">
    <text evidence="1">The sequence shown here is derived from an EMBL/GenBank/DDBJ whole genome shotgun (WGS) entry which is preliminary data.</text>
</comment>
<evidence type="ECO:0008006" key="3">
    <source>
        <dbReference type="Google" id="ProtNLM"/>
    </source>
</evidence>
<sequence>MRQSLLRNELVEVFSTSTSVKTGTMTATQTASTPIVTSTATDTITATSYPVDASTTLTFSTTITVPTTNVNPAVTSTASTTLTVSYTPPEATYYAACDPSINQVSSFDGYGIDNYAYSSGTFNLYGDGSTDPYDCCVACITDPNCGASVDADGLCELFYPSATCAGPNNFAGYYLGGESQDVPAGEGFVVSDGNCGQASGYGTD</sequence>
<dbReference type="Proteomes" id="UP000664203">
    <property type="component" value="Unassembled WGS sequence"/>
</dbReference>
<organism evidence="1 2">
    <name type="scientific">Alectoria fallacina</name>
    <dbReference type="NCBI Taxonomy" id="1903189"/>
    <lineage>
        <taxon>Eukaryota</taxon>
        <taxon>Fungi</taxon>
        <taxon>Dikarya</taxon>
        <taxon>Ascomycota</taxon>
        <taxon>Pezizomycotina</taxon>
        <taxon>Lecanoromycetes</taxon>
        <taxon>OSLEUM clade</taxon>
        <taxon>Lecanoromycetidae</taxon>
        <taxon>Lecanorales</taxon>
        <taxon>Lecanorineae</taxon>
        <taxon>Parmeliaceae</taxon>
        <taxon>Alectoria</taxon>
    </lineage>
</organism>
<dbReference type="AlphaFoldDB" id="A0A8H3IID0"/>
<proteinExistence type="predicted"/>